<dbReference type="Proteomes" id="UP000238274">
    <property type="component" value="Unassembled WGS sequence"/>
</dbReference>
<feature type="region of interest" description="Disordered" evidence="1">
    <location>
        <begin position="392"/>
        <end position="543"/>
    </location>
</feature>
<protein>
    <submittedName>
        <fullName evidence="3">Uncharacterized protein</fullName>
    </submittedName>
</protein>
<accession>A0A2S4WGB6</accession>
<reference evidence="4" key="3">
    <citation type="journal article" date="2018" name="Mol. Plant Microbe Interact.">
        <title>Genome sequence resources for the wheat stripe rust pathogen (Puccinia striiformis f. sp. tritici) and the barley stripe rust pathogen (Puccinia striiformis f. sp. hordei).</title>
        <authorList>
            <person name="Xia C."/>
            <person name="Wang M."/>
            <person name="Yin C."/>
            <person name="Cornejo O.E."/>
            <person name="Hulbert S.H."/>
            <person name="Chen X."/>
        </authorList>
    </citation>
    <scope>NUCLEOTIDE SEQUENCE [LARGE SCALE GENOMIC DNA]</scope>
    <source>
        <strain evidence="4">93TX-2</strain>
    </source>
</reference>
<evidence type="ECO:0000313" key="3">
    <source>
        <dbReference type="EMBL" id="POW20803.1"/>
    </source>
</evidence>
<dbReference type="AlphaFoldDB" id="A0A2S4WGB6"/>
<evidence type="ECO:0000256" key="2">
    <source>
        <dbReference type="SAM" id="Phobius"/>
    </source>
</evidence>
<feature type="compositionally biased region" description="Basic and acidic residues" evidence="1">
    <location>
        <begin position="513"/>
        <end position="532"/>
    </location>
</feature>
<evidence type="ECO:0000256" key="1">
    <source>
        <dbReference type="SAM" id="MobiDB-lite"/>
    </source>
</evidence>
<reference evidence="4" key="2">
    <citation type="journal article" date="2018" name="BMC Genomics">
        <title>Genomic insights into host adaptation between the wheat stripe rust pathogen (Puccinia striiformis f. sp. tritici) and the barley stripe rust pathogen (Puccinia striiformis f. sp. hordei).</title>
        <authorList>
            <person name="Xia C."/>
            <person name="Wang M."/>
            <person name="Yin C."/>
            <person name="Cornejo O.E."/>
            <person name="Hulbert S.H."/>
            <person name="Chen X."/>
        </authorList>
    </citation>
    <scope>NUCLEOTIDE SEQUENCE [LARGE SCALE GENOMIC DNA]</scope>
    <source>
        <strain evidence="4">93TX-2</strain>
    </source>
</reference>
<feature type="transmembrane region" description="Helical" evidence="2">
    <location>
        <begin position="232"/>
        <end position="257"/>
    </location>
</feature>
<keyword evidence="2" id="KW-0812">Transmembrane</keyword>
<keyword evidence="2" id="KW-0472">Membrane</keyword>
<keyword evidence="4" id="KW-1185">Reference proteome</keyword>
<feature type="compositionally biased region" description="Low complexity" evidence="1">
    <location>
        <begin position="124"/>
        <end position="167"/>
    </location>
</feature>
<reference evidence="3 4" key="1">
    <citation type="submission" date="2017-12" db="EMBL/GenBank/DDBJ databases">
        <title>Gene loss provides genomic basis for host adaptation in cereal stripe rust fungi.</title>
        <authorList>
            <person name="Xia C."/>
        </authorList>
    </citation>
    <scope>NUCLEOTIDE SEQUENCE [LARGE SCALE GENOMIC DNA]</scope>
    <source>
        <strain evidence="3 4">93TX-2</strain>
    </source>
</reference>
<keyword evidence="2" id="KW-1133">Transmembrane helix</keyword>
<dbReference type="EMBL" id="PKSM01000028">
    <property type="protein sequence ID" value="POW20803.1"/>
    <property type="molecule type" value="Genomic_DNA"/>
</dbReference>
<feature type="compositionally biased region" description="Polar residues" evidence="1">
    <location>
        <begin position="102"/>
        <end position="114"/>
    </location>
</feature>
<feature type="compositionally biased region" description="Basic and acidic residues" evidence="1">
    <location>
        <begin position="432"/>
        <end position="451"/>
    </location>
</feature>
<evidence type="ECO:0000313" key="4">
    <source>
        <dbReference type="Proteomes" id="UP000238274"/>
    </source>
</evidence>
<comment type="caution">
    <text evidence="3">The sequence shown here is derived from an EMBL/GenBank/DDBJ whole genome shotgun (WGS) entry which is preliminary data.</text>
</comment>
<dbReference type="PRINTS" id="PR01217">
    <property type="entry name" value="PRICHEXTENSN"/>
</dbReference>
<name>A0A2S4WGB6_9BASI</name>
<dbReference type="OrthoDB" id="2507545at2759"/>
<organism evidence="3 4">
    <name type="scientific">Puccinia striiformis</name>
    <dbReference type="NCBI Taxonomy" id="27350"/>
    <lineage>
        <taxon>Eukaryota</taxon>
        <taxon>Fungi</taxon>
        <taxon>Dikarya</taxon>
        <taxon>Basidiomycota</taxon>
        <taxon>Pucciniomycotina</taxon>
        <taxon>Pucciniomycetes</taxon>
        <taxon>Pucciniales</taxon>
        <taxon>Pucciniaceae</taxon>
        <taxon>Puccinia</taxon>
    </lineage>
</organism>
<dbReference type="VEuPathDB" id="FungiDB:PSTT_06051"/>
<feature type="region of interest" description="Disordered" evidence="1">
    <location>
        <begin position="95"/>
        <end position="184"/>
    </location>
</feature>
<proteinExistence type="predicted"/>
<feature type="compositionally biased region" description="Pro residues" evidence="1">
    <location>
        <begin position="168"/>
        <end position="178"/>
    </location>
</feature>
<sequence>MKRDNFARRFPVGLGGHDSGQLSVSRGDTNDVVPQSGQLVRTAALEIFKFRQTGRTVCILRVAEIRMYGFRAEFQGMSNLGFPLFGGGPVLDPSASPAGVAPTSSAARPAQTANPITPPPSPSPTTSATPAPTSTPSPITTSSTPSPTSTPITTTTPGTPPATDTTTPPSPSPTPVPPITSNTIPTHTTILQTVTRADGQGSVVVITQTVANPAATNIPGSNNRKNEDSGSVLAIAIPCAIAGLVALVGLGLLIRWLKGRSASARAAEDIKWPEVVNSDGDRAALYPEPTRPGLGHGLGDEEEDGMAAAQMGEARNYAGAGAGHRGNMPHTVGPNSTGLAPNYLNSAPMQDQQTNLQHFYSASGFPGPPPPHQVAVPPVAYSSYYNSANAPQAYPNHSNPGVPGGVPLGPRDMQQAYGGTDYYNNGQPDYDYAQHHSSDHQHEDYNHPQDKEYDDPLGIGKEGGYITDPTQDQYQSHSNHSHPEHHEPGGSATHQSSPNADHPESPVTLSDENFYREPSRPLSDHHVEDHSPDPNGGGGGRRLMSIPHVSIHHGHVCIHFLSLNFQICKFDKSNEGTTQSALEWYPS</sequence>
<dbReference type="VEuPathDB" id="FungiDB:PSHT_03088"/>
<gene>
    <name evidence="3" type="ORF">PSHT_03088</name>
</gene>